<dbReference type="PANTHER" id="PTHR46797">
    <property type="entry name" value="HTH-TYPE TRANSCRIPTIONAL REGULATOR"/>
    <property type="match status" value="1"/>
</dbReference>
<reference evidence="5" key="1">
    <citation type="submission" date="2011-01" db="EMBL/GenBank/DDBJ databases">
        <title>Complete sequence of chromosome of Rahnella sp. Y9602.</title>
        <authorList>
            <consortium name="US DOE Joint Genome Institute"/>
            <person name="Lucas S."/>
            <person name="Copeland A."/>
            <person name="Lapidus A."/>
            <person name="Cheng J.-F."/>
            <person name="Goodwin L."/>
            <person name="Pitluck S."/>
            <person name="Lu M."/>
            <person name="Detter J.C."/>
            <person name="Han C."/>
            <person name="Tapia R."/>
            <person name="Land M."/>
            <person name="Hauser L."/>
            <person name="Kyrpides N."/>
            <person name="Ivanova N."/>
            <person name="Ovchinnikova G."/>
            <person name="Pagani I."/>
            <person name="Sobecky P.A."/>
            <person name="Martinez R.J."/>
            <person name="Woyke T."/>
        </authorList>
    </citation>
    <scope>NUCLEOTIDE SEQUENCE [LARGE SCALE GENOMIC DNA]</scope>
    <source>
        <strain evidence="5">Y9602</strain>
    </source>
</reference>
<dbReference type="Pfam" id="PF07883">
    <property type="entry name" value="Cupin_2"/>
    <property type="match status" value="1"/>
</dbReference>
<dbReference type="SMART" id="SM00530">
    <property type="entry name" value="HTH_XRE"/>
    <property type="match status" value="1"/>
</dbReference>
<sequence>MSEVSLAPGRRLSEIRQQLGMSQRKAAELSGLTHSAISTIEQDKVSPAVSTLQKLLRVYGLSLSEFFAEEHKSNAPRIVINAADLIEIGSRGVSMRMVHNGTPNHTVAMLLETYQPGSTTGDKIKHQGEEVGTLLEGEIILTVNGQSYPLRAGQSYAINTANPHSFSNISTRICRIVSAHTPNTF</sequence>
<reference evidence="3 5" key="2">
    <citation type="journal article" date="2012" name="J. Bacteriol.">
        <title>Complete Genome Sequence of Rahnella sp. Strain Y9602, a Gammaproteobacterium Isolate from Metal- and Radionuclide-Contaminated Soil.</title>
        <authorList>
            <person name="Martinez R.J."/>
            <person name="Bruce D."/>
            <person name="Detter C."/>
            <person name="Goodwin L.A."/>
            <person name="Han J."/>
            <person name="Han C.S."/>
            <person name="Held B."/>
            <person name="Land M.L."/>
            <person name="Mikhailova N."/>
            <person name="Nolan M."/>
            <person name="Pennacchio L."/>
            <person name="Pitluck S."/>
            <person name="Tapia R."/>
            <person name="Woyke T."/>
            <person name="Sobecky P.A."/>
        </authorList>
    </citation>
    <scope>NUCLEOTIDE SEQUENCE [LARGE SCALE GENOMIC DNA]</scope>
    <source>
        <strain evidence="3 5">Y9602</strain>
    </source>
</reference>
<dbReference type="EMBL" id="CP002505">
    <property type="protein sequence ID" value="ADW73198.1"/>
    <property type="molecule type" value="Genomic_DNA"/>
</dbReference>
<dbReference type="GeneID" id="95417737"/>
<dbReference type="eggNOG" id="COG1396">
    <property type="taxonomic scope" value="Bacteria"/>
</dbReference>
<evidence type="ECO:0000313" key="4">
    <source>
        <dbReference type="EMBL" id="MFD3224197.1"/>
    </source>
</evidence>
<dbReference type="InterPro" id="IPR001387">
    <property type="entry name" value="Cro/C1-type_HTH"/>
</dbReference>
<dbReference type="Pfam" id="PF01381">
    <property type="entry name" value="HTH_3"/>
    <property type="match status" value="1"/>
</dbReference>
<dbReference type="FunFam" id="1.10.260.40:FF:000016">
    <property type="entry name" value="HTH-type transcriptional regulator PuuR"/>
    <property type="match status" value="1"/>
</dbReference>
<dbReference type="KEGG" id="rah:Rahaq_1576"/>
<dbReference type="CDD" id="cd00093">
    <property type="entry name" value="HTH_XRE"/>
    <property type="match status" value="1"/>
</dbReference>
<dbReference type="GO" id="GO:0003677">
    <property type="term" value="F:DNA binding"/>
    <property type="evidence" value="ECO:0007669"/>
    <property type="project" value="UniProtKB-KW"/>
</dbReference>
<dbReference type="HOGENOM" id="CLU_085376_1_4_6"/>
<dbReference type="InterPro" id="IPR050807">
    <property type="entry name" value="TransReg_Diox_bact_type"/>
</dbReference>
<evidence type="ECO:0000313" key="6">
    <source>
        <dbReference type="Proteomes" id="UP001598201"/>
    </source>
</evidence>
<keyword evidence="1" id="KW-0238">DNA-binding</keyword>
<dbReference type="Gene3D" id="2.60.120.10">
    <property type="entry name" value="Jelly Rolls"/>
    <property type="match status" value="1"/>
</dbReference>
<dbReference type="InterPro" id="IPR010982">
    <property type="entry name" value="Lambda_DNA-bd_dom_sf"/>
</dbReference>
<dbReference type="Proteomes" id="UP001598201">
    <property type="component" value="Unassembled WGS sequence"/>
</dbReference>
<evidence type="ECO:0000313" key="3">
    <source>
        <dbReference type="EMBL" id="ADW73198.1"/>
    </source>
</evidence>
<gene>
    <name evidence="4" type="primary">puuR</name>
    <name evidence="3" type="ordered locus">Rahaq_1576</name>
    <name evidence="4" type="ORF">ACFPK4_11675</name>
</gene>
<dbReference type="PROSITE" id="PS50943">
    <property type="entry name" value="HTH_CROC1"/>
    <property type="match status" value="1"/>
</dbReference>
<evidence type="ECO:0000259" key="2">
    <source>
        <dbReference type="PROSITE" id="PS50943"/>
    </source>
</evidence>
<organism evidence="3 5">
    <name type="scientific">Rahnella sp. (strain Y9602)</name>
    <dbReference type="NCBI Taxonomy" id="2703885"/>
    <lineage>
        <taxon>Bacteria</taxon>
        <taxon>Pseudomonadati</taxon>
        <taxon>Pseudomonadota</taxon>
        <taxon>Gammaproteobacteria</taxon>
        <taxon>Enterobacterales</taxon>
        <taxon>Yersiniaceae</taxon>
        <taxon>Rahnella</taxon>
    </lineage>
</organism>
<dbReference type="Proteomes" id="UP000007257">
    <property type="component" value="Chromosome"/>
</dbReference>
<dbReference type="InterPro" id="IPR011051">
    <property type="entry name" value="RmlC_Cupin_sf"/>
</dbReference>
<protein>
    <submittedName>
        <fullName evidence="3">Cupin 2 conserved barrel domain protein</fullName>
    </submittedName>
    <submittedName>
        <fullName evidence="4">HTH-type transcriptional regulator PuuR</fullName>
    </submittedName>
</protein>
<dbReference type="eggNOG" id="COG1917">
    <property type="taxonomic scope" value="Bacteria"/>
</dbReference>
<dbReference type="PANTHER" id="PTHR46797:SF11">
    <property type="entry name" value="HTH-TYPE TRANSCRIPTIONAL REGULATOR PUUR"/>
    <property type="match status" value="1"/>
</dbReference>
<evidence type="ECO:0000256" key="1">
    <source>
        <dbReference type="ARBA" id="ARBA00023125"/>
    </source>
</evidence>
<dbReference type="OrthoDB" id="9814751at2"/>
<dbReference type="SUPFAM" id="SSF51182">
    <property type="entry name" value="RmlC-like cupins"/>
    <property type="match status" value="1"/>
</dbReference>
<dbReference type="GO" id="GO:0003700">
    <property type="term" value="F:DNA-binding transcription factor activity"/>
    <property type="evidence" value="ECO:0007669"/>
    <property type="project" value="TreeGrafter"/>
</dbReference>
<keyword evidence="6" id="KW-1185">Reference proteome</keyword>
<dbReference type="AlphaFoldDB" id="A0A0H3F8K0"/>
<dbReference type="InterPro" id="IPR014710">
    <property type="entry name" value="RmlC-like_jellyroll"/>
</dbReference>
<proteinExistence type="predicted"/>
<evidence type="ECO:0000313" key="5">
    <source>
        <dbReference type="Proteomes" id="UP000007257"/>
    </source>
</evidence>
<accession>A0A0H3F8K0</accession>
<name>A0A0H3F8K0_RAHSY</name>
<dbReference type="NCBIfam" id="NF007408">
    <property type="entry name" value="PRK09943.1"/>
    <property type="match status" value="1"/>
</dbReference>
<dbReference type="CDD" id="cd02209">
    <property type="entry name" value="cupin_XRE_C"/>
    <property type="match status" value="1"/>
</dbReference>
<dbReference type="Gene3D" id="1.10.260.40">
    <property type="entry name" value="lambda repressor-like DNA-binding domains"/>
    <property type="match status" value="1"/>
</dbReference>
<dbReference type="EMBL" id="JBHUCJ010000023">
    <property type="protein sequence ID" value="MFD3224197.1"/>
    <property type="molecule type" value="Genomic_DNA"/>
</dbReference>
<dbReference type="GO" id="GO:0005829">
    <property type="term" value="C:cytosol"/>
    <property type="evidence" value="ECO:0007669"/>
    <property type="project" value="TreeGrafter"/>
</dbReference>
<dbReference type="RefSeq" id="WP_013574900.1">
    <property type="nucleotide sequence ID" value="NC_015061.1"/>
</dbReference>
<dbReference type="InterPro" id="IPR013096">
    <property type="entry name" value="Cupin_2"/>
</dbReference>
<dbReference type="SUPFAM" id="SSF47413">
    <property type="entry name" value="lambda repressor-like DNA-binding domains"/>
    <property type="match status" value="1"/>
</dbReference>
<feature type="domain" description="HTH cro/C1-type" evidence="2">
    <location>
        <begin position="12"/>
        <end position="66"/>
    </location>
</feature>
<reference evidence="4 6" key="3">
    <citation type="submission" date="2024-09" db="EMBL/GenBank/DDBJ databases">
        <title>Genomes of Rahnella.</title>
        <authorList>
            <person name="Mnguni F.C."/>
            <person name="Shin G.Y."/>
            <person name="Coutinho T."/>
        </authorList>
    </citation>
    <scope>NUCLEOTIDE SEQUENCE [LARGE SCALE GENOMIC DNA]</scope>
    <source>
        <strain evidence="4 6">20WA0057</strain>
    </source>
</reference>